<feature type="region of interest" description="Disordered" evidence="1">
    <location>
        <begin position="1"/>
        <end position="41"/>
    </location>
</feature>
<comment type="caution">
    <text evidence="2">The sequence shown here is derived from an EMBL/GenBank/DDBJ whole genome shotgun (WGS) entry which is preliminary data.</text>
</comment>
<name>A0A066XJ79_COLSU</name>
<keyword evidence="3" id="KW-1185">Reference proteome</keyword>
<dbReference type="eggNOG" id="ENOG502SQR1">
    <property type="taxonomic scope" value="Eukaryota"/>
</dbReference>
<dbReference type="OMA" id="YFFELIA"/>
<dbReference type="OrthoDB" id="10251855at2759"/>
<organism evidence="2 3">
    <name type="scientific">Colletotrichum sublineola</name>
    <name type="common">Sorghum anthracnose fungus</name>
    <dbReference type="NCBI Taxonomy" id="1173701"/>
    <lineage>
        <taxon>Eukaryota</taxon>
        <taxon>Fungi</taxon>
        <taxon>Dikarya</taxon>
        <taxon>Ascomycota</taxon>
        <taxon>Pezizomycotina</taxon>
        <taxon>Sordariomycetes</taxon>
        <taxon>Hypocreomycetidae</taxon>
        <taxon>Glomerellales</taxon>
        <taxon>Glomerellaceae</taxon>
        <taxon>Colletotrichum</taxon>
        <taxon>Colletotrichum graminicola species complex</taxon>
    </lineage>
</organism>
<proteinExistence type="predicted"/>
<evidence type="ECO:0000256" key="1">
    <source>
        <dbReference type="SAM" id="MobiDB-lite"/>
    </source>
</evidence>
<reference evidence="3" key="1">
    <citation type="journal article" date="2014" name="Genome Announc.">
        <title>Draft genome sequence of Colletotrichum sublineola, a destructive pathogen of cultivated sorghum.</title>
        <authorList>
            <person name="Baroncelli R."/>
            <person name="Sanz-Martin J.M."/>
            <person name="Rech G.E."/>
            <person name="Sukno S.A."/>
            <person name="Thon M.R."/>
        </authorList>
    </citation>
    <scope>NUCLEOTIDE SEQUENCE [LARGE SCALE GENOMIC DNA]</scope>
    <source>
        <strain evidence="3">TX430BB</strain>
    </source>
</reference>
<dbReference type="CDD" id="cd00457">
    <property type="entry name" value="PEBP"/>
    <property type="match status" value="1"/>
</dbReference>
<accession>A0A066XJ79</accession>
<feature type="compositionally biased region" description="Pro residues" evidence="1">
    <location>
        <begin position="8"/>
        <end position="21"/>
    </location>
</feature>
<dbReference type="SUPFAM" id="SSF49777">
    <property type="entry name" value="PEBP-like"/>
    <property type="match status" value="1"/>
</dbReference>
<sequence>MEAVLPRSIPPPPSPRTPSRPSPLRRQTAGASPATMGPEYIAGGGGRIPALSWEVPSRLEPKVREWLIVVEDMDAPLPSPICHGIYAGIAPETRRVSPDNFEVEDESRSLLKGGFHWGKPRRDVVYIPPRPLINHGVHRYVLQVVALSEALDKKMLENRTTKQQFSEAIKGKVLGWGMWTGCCERKWT</sequence>
<dbReference type="EMBL" id="JMSE01000537">
    <property type="protein sequence ID" value="KDN69238.1"/>
    <property type="molecule type" value="Genomic_DNA"/>
</dbReference>
<dbReference type="InterPro" id="IPR049556">
    <property type="entry name" value="PhiB"/>
</dbReference>
<dbReference type="InterPro" id="IPR008914">
    <property type="entry name" value="PEBP"/>
</dbReference>
<evidence type="ECO:0008006" key="4">
    <source>
        <dbReference type="Google" id="ProtNLM"/>
    </source>
</evidence>
<dbReference type="HOGENOM" id="CLU_083918_1_0_1"/>
<dbReference type="AlphaFoldDB" id="A0A066XJ79"/>
<evidence type="ECO:0000313" key="3">
    <source>
        <dbReference type="Proteomes" id="UP000027238"/>
    </source>
</evidence>
<evidence type="ECO:0000313" key="2">
    <source>
        <dbReference type="EMBL" id="KDN69238.1"/>
    </source>
</evidence>
<protein>
    <recommendedName>
        <fullName evidence="4">Phosphatidylethanolamine-binding protein</fullName>
    </recommendedName>
</protein>
<gene>
    <name evidence="2" type="ORF">CSUB01_05029</name>
</gene>
<dbReference type="Proteomes" id="UP000027238">
    <property type="component" value="Unassembled WGS sequence"/>
</dbReference>
<dbReference type="InterPro" id="IPR036610">
    <property type="entry name" value="PEBP-like_sf"/>
</dbReference>
<dbReference type="Gene3D" id="3.90.280.10">
    <property type="entry name" value="PEBP-like"/>
    <property type="match status" value="1"/>
</dbReference>
<dbReference type="Pfam" id="PF01161">
    <property type="entry name" value="PBP"/>
    <property type="match status" value="1"/>
</dbReference>
<dbReference type="STRING" id="1173701.A0A066XJ79"/>